<accession>A0A402D1F4</accession>
<dbReference type="AlphaFoldDB" id="A0A402D1F4"/>
<reference evidence="1 2" key="1">
    <citation type="journal article" date="2019" name="Int. J. Syst. Evol. Microbiol.">
        <title>Capsulimonas corticalis gen. nov., sp. nov., an aerobic capsulated bacterium, of a novel bacterial order, Capsulimonadales ord. nov., of the class Armatimonadia of the phylum Armatimonadetes.</title>
        <authorList>
            <person name="Li J."/>
            <person name="Kudo C."/>
            <person name="Tonouchi A."/>
        </authorList>
    </citation>
    <scope>NUCLEOTIDE SEQUENCE [LARGE SCALE GENOMIC DNA]</scope>
    <source>
        <strain evidence="1 2">AX-7</strain>
    </source>
</reference>
<name>A0A402D1F4_9BACT</name>
<keyword evidence="2" id="KW-1185">Reference proteome</keyword>
<gene>
    <name evidence="1" type="ORF">CCAX7_36650</name>
</gene>
<dbReference type="KEGG" id="ccot:CCAX7_36650"/>
<dbReference type="Proteomes" id="UP000287394">
    <property type="component" value="Chromosome"/>
</dbReference>
<evidence type="ECO:0000313" key="1">
    <source>
        <dbReference type="EMBL" id="BDI31614.1"/>
    </source>
</evidence>
<dbReference type="EMBL" id="AP025739">
    <property type="protein sequence ID" value="BDI31614.1"/>
    <property type="molecule type" value="Genomic_DNA"/>
</dbReference>
<organism evidence="1 2">
    <name type="scientific">Capsulimonas corticalis</name>
    <dbReference type="NCBI Taxonomy" id="2219043"/>
    <lineage>
        <taxon>Bacteria</taxon>
        <taxon>Bacillati</taxon>
        <taxon>Armatimonadota</taxon>
        <taxon>Armatimonadia</taxon>
        <taxon>Capsulimonadales</taxon>
        <taxon>Capsulimonadaceae</taxon>
        <taxon>Capsulimonas</taxon>
    </lineage>
</organism>
<sequence length="108" mass="12288">MKRVESGRERASSRRAAQNQLLEKQFVLRTPWSKTHPDAADFFTGRKAPHLFYCATIYSKEFGIEAASRNLIGGRISRRGVVRADFEYEVREKGVDTLAGDDHPLGQY</sequence>
<protein>
    <submittedName>
        <fullName evidence="1">Uncharacterized protein</fullName>
    </submittedName>
</protein>
<evidence type="ECO:0000313" key="2">
    <source>
        <dbReference type="Proteomes" id="UP000287394"/>
    </source>
</evidence>
<proteinExistence type="predicted"/>